<protein>
    <recommendedName>
        <fullName evidence="1">Expansin-like EG45 domain-containing protein</fullName>
    </recommendedName>
</protein>
<dbReference type="Proteomes" id="UP000639772">
    <property type="component" value="Unassembled WGS sequence"/>
</dbReference>
<sequence length="103" mass="11349">MSAAWAASKCYGFEDKGVKIAAASKELWEDGKICGRRLEVRCTSGMNNGVAVPCKEGENVHVIVTDLCPPERCHGTIDLSQEAFMKIADRRQGVINIEYTYLP</sequence>
<dbReference type="Gene3D" id="2.40.40.10">
    <property type="entry name" value="RlpA-like domain"/>
    <property type="match status" value="1"/>
</dbReference>
<organism evidence="2 3">
    <name type="scientific">Vanilla planifolia</name>
    <name type="common">Vanilla</name>
    <dbReference type="NCBI Taxonomy" id="51239"/>
    <lineage>
        <taxon>Eukaryota</taxon>
        <taxon>Viridiplantae</taxon>
        <taxon>Streptophyta</taxon>
        <taxon>Embryophyta</taxon>
        <taxon>Tracheophyta</taxon>
        <taxon>Spermatophyta</taxon>
        <taxon>Magnoliopsida</taxon>
        <taxon>Liliopsida</taxon>
        <taxon>Asparagales</taxon>
        <taxon>Orchidaceae</taxon>
        <taxon>Vanilloideae</taxon>
        <taxon>Vanilleae</taxon>
        <taxon>Vanilla</taxon>
    </lineage>
</organism>
<reference evidence="2 3" key="1">
    <citation type="journal article" date="2020" name="Nat. Food">
        <title>A phased Vanilla planifolia genome enables genetic improvement of flavour and production.</title>
        <authorList>
            <person name="Hasing T."/>
            <person name="Tang H."/>
            <person name="Brym M."/>
            <person name="Khazi F."/>
            <person name="Huang T."/>
            <person name="Chambers A.H."/>
        </authorList>
    </citation>
    <scope>NUCLEOTIDE SEQUENCE [LARGE SCALE GENOMIC DNA]</scope>
    <source>
        <tissue evidence="2">Leaf</tissue>
    </source>
</reference>
<gene>
    <name evidence="2" type="ORF">HPP92_008962</name>
</gene>
<dbReference type="SUPFAM" id="SSF50685">
    <property type="entry name" value="Barwin-like endoglucanases"/>
    <property type="match status" value="1"/>
</dbReference>
<dbReference type="GO" id="GO:0048046">
    <property type="term" value="C:apoplast"/>
    <property type="evidence" value="ECO:0007669"/>
    <property type="project" value="InterPro"/>
</dbReference>
<dbReference type="SMART" id="SM00837">
    <property type="entry name" value="DPBB_1"/>
    <property type="match status" value="1"/>
</dbReference>
<dbReference type="AlphaFoldDB" id="A0A835RIZ9"/>
<dbReference type="InterPro" id="IPR007112">
    <property type="entry name" value="Expansin/allergen_DPBB_dom"/>
</dbReference>
<proteinExistence type="predicted"/>
<dbReference type="OrthoDB" id="587249at2759"/>
<accession>A0A835RIZ9</accession>
<dbReference type="PROSITE" id="PS50842">
    <property type="entry name" value="EXPANSIN_EG45"/>
    <property type="match status" value="1"/>
</dbReference>
<name>A0A835RIZ9_VANPL</name>
<evidence type="ECO:0000259" key="1">
    <source>
        <dbReference type="PROSITE" id="PS50842"/>
    </source>
</evidence>
<dbReference type="PANTHER" id="PTHR47295:SF14">
    <property type="entry name" value="OS06G0688300 PROTEIN"/>
    <property type="match status" value="1"/>
</dbReference>
<dbReference type="PANTHER" id="PTHR47295">
    <property type="entry name" value="EG45-LIKE DOMAIN CONTAINING PROTEIN 1-RELATED"/>
    <property type="match status" value="1"/>
</dbReference>
<comment type="caution">
    <text evidence="2">The sequence shown here is derived from an EMBL/GenBank/DDBJ whole genome shotgun (WGS) entry which is preliminary data.</text>
</comment>
<dbReference type="Pfam" id="PF03330">
    <property type="entry name" value="DPBB_1"/>
    <property type="match status" value="1"/>
</dbReference>
<dbReference type="InterPro" id="IPR009009">
    <property type="entry name" value="RlpA-like_DPBB"/>
</dbReference>
<dbReference type="InterPro" id="IPR044206">
    <property type="entry name" value="EGC1/2"/>
</dbReference>
<feature type="domain" description="Expansin-like EG45" evidence="1">
    <location>
        <begin position="20"/>
        <end position="103"/>
    </location>
</feature>
<dbReference type="CDD" id="cd22269">
    <property type="entry name" value="DPBB_EG45-like"/>
    <property type="match status" value="1"/>
</dbReference>
<evidence type="ECO:0000313" key="2">
    <source>
        <dbReference type="EMBL" id="KAG0486867.1"/>
    </source>
</evidence>
<dbReference type="EMBL" id="JADCNM010000004">
    <property type="protein sequence ID" value="KAG0486867.1"/>
    <property type="molecule type" value="Genomic_DNA"/>
</dbReference>
<dbReference type="GO" id="GO:0009627">
    <property type="term" value="P:systemic acquired resistance"/>
    <property type="evidence" value="ECO:0007669"/>
    <property type="project" value="InterPro"/>
</dbReference>
<dbReference type="InterPro" id="IPR036908">
    <property type="entry name" value="RlpA-like_sf"/>
</dbReference>
<evidence type="ECO:0000313" key="3">
    <source>
        <dbReference type="Proteomes" id="UP000639772"/>
    </source>
</evidence>